<evidence type="ECO:0000256" key="5">
    <source>
        <dbReference type="ARBA" id="ARBA00022737"/>
    </source>
</evidence>
<name>A0ABP1DCZ5_9APHY</name>
<reference evidence="10" key="1">
    <citation type="submission" date="2024-04" db="EMBL/GenBank/DDBJ databases">
        <authorList>
            <person name="Shaw F."/>
            <person name="Minotto A."/>
        </authorList>
    </citation>
    <scope>NUCLEOTIDE SEQUENCE [LARGE SCALE GENOMIC DNA]</scope>
</reference>
<evidence type="ECO:0000256" key="3">
    <source>
        <dbReference type="ARBA" id="ARBA00022448"/>
    </source>
</evidence>
<dbReference type="EMBL" id="OZ037946">
    <property type="protein sequence ID" value="CAL1704992.1"/>
    <property type="molecule type" value="Genomic_DNA"/>
</dbReference>
<dbReference type="PANTHER" id="PTHR45624">
    <property type="entry name" value="MITOCHONDRIAL BASIC AMINO ACIDS TRANSPORTER-RELATED"/>
    <property type="match status" value="1"/>
</dbReference>
<evidence type="ECO:0000256" key="2">
    <source>
        <dbReference type="ARBA" id="ARBA00006375"/>
    </source>
</evidence>
<dbReference type="Gene3D" id="1.50.40.10">
    <property type="entry name" value="Mitochondrial carrier domain"/>
    <property type="match status" value="1"/>
</dbReference>
<sequence length="366" mass="39811">MSSQKDRDNEQQTGNSVYAALARTATRSVALYFSRPVRLFRPSKVSGWQILKGLATQHGQTLSPRYISWLVKEQGYMVIPKHFIPPMLVNIALGSVLWTAYAEASDFLTPHISSPLCVAAVSGGIAGGTQAILAAPAENVRFLLEGGSPAVGWSHAWKEVFRDTQSKSATSAQAELHEARQVRQWMKEVGEMAGRGWDGWGWGCGKDVCGFAVFFSIFEVTRRIALQAKASSEVALFPDGRCEKKGSLKNNTPRIVHAVTLVSGGAGAGLAYELATRPWDIARKTVHVDRITAGKEHHSIAVILMRKLRVEGLSSFFANPSPATHADDVQASPVQRRLYSALRTLARVGPWGVGFLVWEAFGPGIS</sequence>
<keyword evidence="3" id="KW-0813">Transport</keyword>
<evidence type="ECO:0000256" key="7">
    <source>
        <dbReference type="ARBA" id="ARBA00023128"/>
    </source>
</evidence>
<organism evidence="9 10">
    <name type="scientific">Somion occarium</name>
    <dbReference type="NCBI Taxonomy" id="3059160"/>
    <lineage>
        <taxon>Eukaryota</taxon>
        <taxon>Fungi</taxon>
        <taxon>Dikarya</taxon>
        <taxon>Basidiomycota</taxon>
        <taxon>Agaricomycotina</taxon>
        <taxon>Agaricomycetes</taxon>
        <taxon>Polyporales</taxon>
        <taxon>Cerrenaceae</taxon>
        <taxon>Somion</taxon>
    </lineage>
</organism>
<keyword evidence="5" id="KW-0677">Repeat</keyword>
<keyword evidence="10" id="KW-1185">Reference proteome</keyword>
<dbReference type="InterPro" id="IPR050567">
    <property type="entry name" value="Mitochondrial_Carrier"/>
</dbReference>
<gene>
    <name evidence="9" type="ORF">GFSPODELE1_LOCUS5227</name>
</gene>
<dbReference type="PANTHER" id="PTHR45624:SF52">
    <property type="entry name" value="MITOCHONDRIAL CARRIER"/>
    <property type="match status" value="1"/>
</dbReference>
<dbReference type="Proteomes" id="UP001497453">
    <property type="component" value="Chromosome 3"/>
</dbReference>
<evidence type="ECO:0000313" key="10">
    <source>
        <dbReference type="Proteomes" id="UP001497453"/>
    </source>
</evidence>
<dbReference type="InterPro" id="IPR023395">
    <property type="entry name" value="MCP_dom_sf"/>
</dbReference>
<evidence type="ECO:0000256" key="1">
    <source>
        <dbReference type="ARBA" id="ARBA00004225"/>
    </source>
</evidence>
<evidence type="ECO:0000256" key="8">
    <source>
        <dbReference type="ARBA" id="ARBA00023136"/>
    </source>
</evidence>
<comment type="subcellular location">
    <subcellularLocation>
        <location evidence="1">Mitochondrion membrane</location>
        <topology evidence="1">Multi-pass membrane protein</topology>
    </subcellularLocation>
</comment>
<evidence type="ECO:0000256" key="6">
    <source>
        <dbReference type="ARBA" id="ARBA00022989"/>
    </source>
</evidence>
<dbReference type="SUPFAM" id="SSF103506">
    <property type="entry name" value="Mitochondrial carrier"/>
    <property type="match status" value="1"/>
</dbReference>
<protein>
    <recommendedName>
        <fullName evidence="11">Mitochondrial carrier protein</fullName>
    </recommendedName>
</protein>
<keyword evidence="4" id="KW-0812">Transmembrane</keyword>
<accession>A0ABP1DCZ5</accession>
<comment type="similarity">
    <text evidence="2">Belongs to the mitochondrial carrier (TC 2.A.29) family.</text>
</comment>
<evidence type="ECO:0008006" key="11">
    <source>
        <dbReference type="Google" id="ProtNLM"/>
    </source>
</evidence>
<evidence type="ECO:0000313" key="9">
    <source>
        <dbReference type="EMBL" id="CAL1704992.1"/>
    </source>
</evidence>
<proteinExistence type="inferred from homology"/>
<evidence type="ECO:0000256" key="4">
    <source>
        <dbReference type="ARBA" id="ARBA00022692"/>
    </source>
</evidence>
<keyword evidence="7" id="KW-0496">Mitochondrion</keyword>
<keyword evidence="6" id="KW-1133">Transmembrane helix</keyword>
<keyword evidence="8" id="KW-0472">Membrane</keyword>